<reference evidence="5 6" key="1">
    <citation type="submission" date="2018-11" db="EMBL/GenBank/DDBJ databases">
        <title>Erythrobacter spongiae sp. nov., isolated from a marine sponge.</title>
        <authorList>
            <person name="Zhuang L."/>
            <person name="Luo L."/>
        </authorList>
    </citation>
    <scope>NUCLEOTIDE SEQUENCE [LARGE SCALE GENOMIC DNA]</scope>
    <source>
        <strain evidence="5 6">HN-E23</strain>
    </source>
</reference>
<dbReference type="InterPro" id="IPR050763">
    <property type="entry name" value="ABC_transporter_ATP-binding"/>
</dbReference>
<evidence type="ECO:0000256" key="1">
    <source>
        <dbReference type="ARBA" id="ARBA00022448"/>
    </source>
</evidence>
<keyword evidence="6" id="KW-1185">Reference proteome</keyword>
<organism evidence="5 6">
    <name type="scientific">Aurantiacibacter spongiae</name>
    <dbReference type="NCBI Taxonomy" id="2488860"/>
    <lineage>
        <taxon>Bacteria</taxon>
        <taxon>Pseudomonadati</taxon>
        <taxon>Pseudomonadota</taxon>
        <taxon>Alphaproteobacteria</taxon>
        <taxon>Sphingomonadales</taxon>
        <taxon>Erythrobacteraceae</taxon>
        <taxon>Aurantiacibacter</taxon>
    </lineage>
</organism>
<dbReference type="SMART" id="SM00382">
    <property type="entry name" value="AAA"/>
    <property type="match status" value="1"/>
</dbReference>
<dbReference type="AlphaFoldDB" id="A0A3N5CR60"/>
<protein>
    <submittedName>
        <fullName evidence="5">ABC transporter ATP-binding protein</fullName>
    </submittedName>
</protein>
<dbReference type="InterPro" id="IPR027417">
    <property type="entry name" value="P-loop_NTPase"/>
</dbReference>
<dbReference type="Pfam" id="PF00005">
    <property type="entry name" value="ABC_tran"/>
    <property type="match status" value="1"/>
</dbReference>
<dbReference type="InterPro" id="IPR003593">
    <property type="entry name" value="AAA+_ATPase"/>
</dbReference>
<gene>
    <name evidence="5" type="ORF">EG799_08255</name>
</gene>
<comment type="caution">
    <text evidence="5">The sequence shown here is derived from an EMBL/GenBank/DDBJ whole genome shotgun (WGS) entry which is preliminary data.</text>
</comment>
<feature type="domain" description="ABC transporter" evidence="4">
    <location>
        <begin position="15"/>
        <end position="249"/>
    </location>
</feature>
<name>A0A3N5CR60_9SPHN</name>
<dbReference type="EMBL" id="RPFZ01000001">
    <property type="protein sequence ID" value="RPF71613.1"/>
    <property type="molecule type" value="Genomic_DNA"/>
</dbReference>
<dbReference type="PANTHER" id="PTHR42711:SF15">
    <property type="entry name" value="ABC-TYPE MULTIDRUG TRANSPORT SYSTEM, ATPASE COMPONENT"/>
    <property type="match status" value="1"/>
</dbReference>
<dbReference type="Proteomes" id="UP000275232">
    <property type="component" value="Unassembled WGS sequence"/>
</dbReference>
<dbReference type="PANTHER" id="PTHR42711">
    <property type="entry name" value="ABC TRANSPORTER ATP-BINDING PROTEIN"/>
    <property type="match status" value="1"/>
</dbReference>
<evidence type="ECO:0000313" key="5">
    <source>
        <dbReference type="EMBL" id="RPF71613.1"/>
    </source>
</evidence>
<dbReference type="OrthoDB" id="9806044at2"/>
<evidence type="ECO:0000259" key="4">
    <source>
        <dbReference type="PROSITE" id="PS50893"/>
    </source>
</evidence>
<dbReference type="PROSITE" id="PS00211">
    <property type="entry name" value="ABC_TRANSPORTER_1"/>
    <property type="match status" value="1"/>
</dbReference>
<evidence type="ECO:0000256" key="2">
    <source>
        <dbReference type="ARBA" id="ARBA00022741"/>
    </source>
</evidence>
<dbReference type="RefSeq" id="WP_123880240.1">
    <property type="nucleotide sequence ID" value="NZ_RPFZ01000001.1"/>
</dbReference>
<accession>A0A3N5CR60</accession>
<evidence type="ECO:0000256" key="3">
    <source>
        <dbReference type="ARBA" id="ARBA00022840"/>
    </source>
</evidence>
<dbReference type="InterPro" id="IPR017871">
    <property type="entry name" value="ABC_transporter-like_CS"/>
</dbReference>
<dbReference type="PROSITE" id="PS50893">
    <property type="entry name" value="ABC_TRANSPORTER_2"/>
    <property type="match status" value="1"/>
</dbReference>
<dbReference type="GO" id="GO:0016887">
    <property type="term" value="F:ATP hydrolysis activity"/>
    <property type="evidence" value="ECO:0007669"/>
    <property type="project" value="InterPro"/>
</dbReference>
<keyword evidence="3 5" id="KW-0067">ATP-binding</keyword>
<dbReference type="InterPro" id="IPR003439">
    <property type="entry name" value="ABC_transporter-like_ATP-bd"/>
</dbReference>
<dbReference type="Gene3D" id="3.40.50.300">
    <property type="entry name" value="P-loop containing nucleotide triphosphate hydrolases"/>
    <property type="match status" value="1"/>
</dbReference>
<dbReference type="SUPFAM" id="SSF52540">
    <property type="entry name" value="P-loop containing nucleoside triphosphate hydrolases"/>
    <property type="match status" value="1"/>
</dbReference>
<evidence type="ECO:0000313" key="6">
    <source>
        <dbReference type="Proteomes" id="UP000275232"/>
    </source>
</evidence>
<proteinExistence type="predicted"/>
<dbReference type="GO" id="GO:0005524">
    <property type="term" value="F:ATP binding"/>
    <property type="evidence" value="ECO:0007669"/>
    <property type="project" value="UniProtKB-KW"/>
</dbReference>
<sequence>MTVPQTLPPNPDAAIEIRDLVKEYAGEGDAAPKLALKGVSFDVPEGAVFGLLGPNGAGKSTLINIMAGLVNKTGGTVRVWGHDIDRDHRNAKLNIGIVPQEIVFDPFFTPFEVLENQGGFYGVAKALRRSEELLRAVRLWDKRDAYARTLSGGMKRRLLIAKAMVHSPPILVLDEPTAGVDVELRRQLWDLVNELNAEGVTVVLTTHYLEEAEALCERIAIINHGELIANEPTRELVGMMGEKIVAVTVDQDVTDLPADPRFHKCEAVGERQIEITFDKGEMTAGQVLAKVQQQGFTIEDVTTREADLEDVFVQLTEAADARSGQTVT</sequence>
<keyword evidence="2" id="KW-0547">Nucleotide-binding</keyword>
<keyword evidence="1" id="KW-0813">Transport</keyword>